<dbReference type="InterPro" id="IPR016491">
    <property type="entry name" value="Septin"/>
</dbReference>
<dbReference type="InParanoid" id="G8YQZ9"/>
<dbReference type="STRING" id="559304.G8YQZ9"/>
<keyword evidence="2 4" id="KW-0547">Nucleotide-binding</keyword>
<dbReference type="FunCoup" id="G8YQZ9">
    <property type="interactions" value="295"/>
</dbReference>
<dbReference type="EMBL" id="FO082057">
    <property type="protein sequence ID" value="CCE78498.1"/>
    <property type="molecule type" value="Genomic_DNA"/>
</dbReference>
<name>G8YQZ9_PICSO</name>
<evidence type="ECO:0000256" key="4">
    <source>
        <dbReference type="RuleBase" id="RU004560"/>
    </source>
</evidence>
<evidence type="ECO:0000313" key="7">
    <source>
        <dbReference type="EMBL" id="CCE79084.1"/>
    </source>
</evidence>
<keyword evidence="8" id="KW-1185">Reference proteome</keyword>
<dbReference type="OMA" id="KNYKCYE"/>
<dbReference type="GO" id="GO:0005525">
    <property type="term" value="F:GTP binding"/>
    <property type="evidence" value="ECO:0007669"/>
    <property type="project" value="UniProtKB-KW"/>
</dbReference>
<dbReference type="Pfam" id="PF00735">
    <property type="entry name" value="Septin"/>
    <property type="match status" value="1"/>
</dbReference>
<dbReference type="AlphaFoldDB" id="G8YQZ9"/>
<evidence type="ECO:0000256" key="3">
    <source>
        <dbReference type="ARBA" id="ARBA00023134"/>
    </source>
</evidence>
<dbReference type="PROSITE" id="PS51719">
    <property type="entry name" value="G_SEPTIN"/>
    <property type="match status" value="1"/>
</dbReference>
<evidence type="ECO:0000259" key="5">
    <source>
        <dbReference type="PROSITE" id="PS51719"/>
    </source>
</evidence>
<dbReference type="Gene3D" id="3.40.50.300">
    <property type="entry name" value="P-loop containing nucleotide triphosphate hydrolases"/>
    <property type="match status" value="1"/>
</dbReference>
<dbReference type="CDD" id="cd01850">
    <property type="entry name" value="CDC_Septin"/>
    <property type="match status" value="1"/>
</dbReference>
<dbReference type="eggNOG" id="KOG2655">
    <property type="taxonomic scope" value="Eukaryota"/>
</dbReference>
<protein>
    <submittedName>
        <fullName evidence="7">Piso0_001121 protein</fullName>
    </submittedName>
</protein>
<dbReference type="GO" id="GO:0005935">
    <property type="term" value="C:cellular bud neck"/>
    <property type="evidence" value="ECO:0007669"/>
    <property type="project" value="UniProtKB-SubCell"/>
</dbReference>
<dbReference type="HOGENOM" id="CLU_017718_8_0_1"/>
<dbReference type="Proteomes" id="UP000005222">
    <property type="component" value="Chromosome C"/>
</dbReference>
<evidence type="ECO:0000256" key="2">
    <source>
        <dbReference type="ARBA" id="ARBA00022741"/>
    </source>
</evidence>
<dbReference type="GO" id="GO:0005938">
    <property type="term" value="C:cell cortex"/>
    <property type="evidence" value="ECO:0007669"/>
    <property type="project" value="UniProtKB-ARBA"/>
</dbReference>
<dbReference type="Proteomes" id="UP000005222">
    <property type="component" value="Chromosome D"/>
</dbReference>
<comment type="similarity">
    <text evidence="4">Belongs to the TRAFAC class TrmE-Era-EngA-EngB-Septin-like GTPase superfamily. Septin GTPase family.</text>
</comment>
<dbReference type="InterPro" id="IPR027417">
    <property type="entry name" value="P-loop_NTPase"/>
</dbReference>
<feature type="domain" description="Septin-type G" evidence="5">
    <location>
        <begin position="105"/>
        <end position="364"/>
    </location>
</feature>
<organism evidence="7 8">
    <name type="scientific">Pichia sorbitophila (strain ATCC MYA-4447 / BCRC 22081 / CBS 7064 / NBRC 10061 / NRRL Y-12695)</name>
    <name type="common">Hybrid yeast</name>
    <dbReference type="NCBI Taxonomy" id="559304"/>
    <lineage>
        <taxon>Eukaryota</taxon>
        <taxon>Fungi</taxon>
        <taxon>Dikarya</taxon>
        <taxon>Ascomycota</taxon>
        <taxon>Saccharomycotina</taxon>
        <taxon>Pichiomycetes</taxon>
        <taxon>Debaryomycetaceae</taxon>
        <taxon>Millerozyma</taxon>
    </lineage>
</organism>
<dbReference type="EMBL" id="FO082056">
    <property type="protein sequence ID" value="CCE79084.1"/>
    <property type="molecule type" value="Genomic_DNA"/>
</dbReference>
<evidence type="ECO:0000313" key="6">
    <source>
        <dbReference type="EMBL" id="CCE78498.1"/>
    </source>
</evidence>
<dbReference type="OrthoDB" id="416553at2759"/>
<proteinExistence type="inferred from homology"/>
<dbReference type="SUPFAM" id="SSF52540">
    <property type="entry name" value="P-loop containing nucleoside triphosphate hydrolases"/>
    <property type="match status" value="1"/>
</dbReference>
<dbReference type="PANTHER" id="PTHR18884">
    <property type="entry name" value="SEPTIN"/>
    <property type="match status" value="1"/>
</dbReference>
<evidence type="ECO:0000256" key="1">
    <source>
        <dbReference type="ARBA" id="ARBA00004266"/>
    </source>
</evidence>
<evidence type="ECO:0000313" key="8">
    <source>
        <dbReference type="Proteomes" id="UP000005222"/>
    </source>
</evidence>
<reference evidence="7" key="1">
    <citation type="submission" date="2011-10" db="EMBL/GenBank/DDBJ databases">
        <authorList>
            <person name="Genoscope - CEA"/>
        </authorList>
    </citation>
    <scope>NUCLEOTIDE SEQUENCE</scope>
</reference>
<accession>G8YQZ9</accession>
<keyword evidence="3 4" id="KW-0342">GTP-binding</keyword>
<dbReference type="InterPro" id="IPR030379">
    <property type="entry name" value="G_SEPTIN_dom"/>
</dbReference>
<sequence length="503" mass="57964">MDMITDSVRSSISGFPSDIEPEYSKNFELFNEPSPVQELAEDKFDFLEIKTVEPVSESDGDNQAEANMEGFLGDIKSPNLGSGNGDRKVGMTMLPEQRKHMSYRKGGHFTMMVAGPAGTGKTTFINTLFGSDLLQESHEPVSTKKITIHQFELEENGFPLRLTAIDTPGFGQSVNNQYAWAPITKFIDNQFRLHLFQEEQPEREKLYDTRVHCCLYFISPNNSGLSHLDVASMKELSKRVNLIPVIAKSDTFSTDDLRKFKRQVKETLRLQDIKTGEFIVEQSLRDSIKDLVPFAIIGSNEYHERNDGQLVKGRKYKWGIAEIENKNHCDFVLLRDILMGKNLLDLVLSTETHYENYRRVFLYDRFKESIKNDGLSEEELQKIHASGLEEYKRFHKISLEVYEESTKGSDPVLVDKQQRMKEKFAIIVSNQEKRFKEWKKALVDKQNTFNNDIEKLHNRIVRLQDIIDHFEAGYYYDDESTYDDETCSDLDDAEEGVIASSFK</sequence>
<comment type="subcellular location">
    <subcellularLocation>
        <location evidence="1">Bud neck</location>
    </subcellularLocation>
</comment>
<gene>
    <name evidence="7" type="primary">Piso0_001121</name>
    <name evidence="6" type="ORF">GNLVRS01_PISO0C11354g</name>
    <name evidence="7" type="ORF">GNLVRS01_PISO0D11421g</name>
</gene>
<reference evidence="8" key="2">
    <citation type="journal article" date="2012" name="G3 (Bethesda)">
        <title>Pichia sorbitophila, an interspecies yeast hybrid reveals early steps of genome resolution following polyploidization.</title>
        <authorList>
            <person name="Leh Louis V."/>
            <person name="Despons L."/>
            <person name="Friedrich A."/>
            <person name="Martin T."/>
            <person name="Durrens P."/>
            <person name="Casaregola S."/>
            <person name="Neuveglise C."/>
            <person name="Fairhead C."/>
            <person name="Marck C."/>
            <person name="Cruz J.A."/>
            <person name="Straub M.L."/>
            <person name="Kugler V."/>
            <person name="Sacerdot C."/>
            <person name="Uzunov Z."/>
            <person name="Thierry A."/>
            <person name="Weiss S."/>
            <person name="Bleykasten C."/>
            <person name="De Montigny J."/>
            <person name="Jacques N."/>
            <person name="Jung P."/>
            <person name="Lemaire M."/>
            <person name="Mallet S."/>
            <person name="Morel G."/>
            <person name="Richard G.F."/>
            <person name="Sarkar A."/>
            <person name="Savel G."/>
            <person name="Schacherer J."/>
            <person name="Seret M.L."/>
            <person name="Talla E."/>
            <person name="Samson G."/>
            <person name="Jubin C."/>
            <person name="Poulain J."/>
            <person name="Vacherie B."/>
            <person name="Barbe V."/>
            <person name="Pelletier E."/>
            <person name="Sherman D.J."/>
            <person name="Westhof E."/>
            <person name="Weissenbach J."/>
            <person name="Baret P.V."/>
            <person name="Wincker P."/>
            <person name="Gaillardin C."/>
            <person name="Dujon B."/>
            <person name="Souciet J.L."/>
        </authorList>
    </citation>
    <scope>NUCLEOTIDE SEQUENCE [LARGE SCALE GENOMIC DNA]</scope>
    <source>
        <strain evidence="8">ATCC MYA-4447 / BCRC 22081 / CBS 7064 / NBRC 10061 / NRRL Y-12695</strain>
    </source>
</reference>
<dbReference type="GO" id="GO:0032156">
    <property type="term" value="C:septin cytoskeleton"/>
    <property type="evidence" value="ECO:0007669"/>
    <property type="project" value="UniProtKB-ARBA"/>
</dbReference>